<reference evidence="4 5" key="1">
    <citation type="submission" date="2019-09" db="EMBL/GenBank/DDBJ databases">
        <authorList>
            <person name="Chandra G."/>
            <person name="Truman W A."/>
        </authorList>
    </citation>
    <scope>NUCLEOTIDE SEQUENCE [LARGE SCALE GENOMIC DNA]</scope>
    <source>
        <strain evidence="4">PS645</strain>
    </source>
</reference>
<name>A0A5E6PU91_PSEFL</name>
<gene>
    <name evidence="4" type="primary">tmoT_1</name>
    <name evidence="4" type="ORF">PS645_00455</name>
</gene>
<evidence type="ECO:0000313" key="5">
    <source>
        <dbReference type="Proteomes" id="UP000325607"/>
    </source>
</evidence>
<proteinExistence type="predicted"/>
<dbReference type="InterPro" id="IPR050595">
    <property type="entry name" value="Bact_response_regulator"/>
</dbReference>
<feature type="modified residue" description="4-aspartylphosphate" evidence="2">
    <location>
        <position position="65"/>
    </location>
</feature>
<feature type="domain" description="Response regulatory" evidence="3">
    <location>
        <begin position="16"/>
        <end position="130"/>
    </location>
</feature>
<dbReference type="Proteomes" id="UP000325607">
    <property type="component" value="Unassembled WGS sequence"/>
</dbReference>
<evidence type="ECO:0000256" key="1">
    <source>
        <dbReference type="ARBA" id="ARBA00022553"/>
    </source>
</evidence>
<dbReference type="SMART" id="SM00448">
    <property type="entry name" value="REC"/>
    <property type="match status" value="1"/>
</dbReference>
<dbReference type="PANTHER" id="PTHR44591">
    <property type="entry name" value="STRESS RESPONSE REGULATOR PROTEIN 1"/>
    <property type="match status" value="1"/>
</dbReference>
<accession>A0A5E6PU91</accession>
<keyword evidence="1 2" id="KW-0597">Phosphoprotein</keyword>
<evidence type="ECO:0000313" key="4">
    <source>
        <dbReference type="EMBL" id="VVM45082.1"/>
    </source>
</evidence>
<dbReference type="GO" id="GO:0000160">
    <property type="term" value="P:phosphorelay signal transduction system"/>
    <property type="evidence" value="ECO:0007669"/>
    <property type="project" value="InterPro"/>
</dbReference>
<dbReference type="AlphaFoldDB" id="A0A5E6PU91"/>
<dbReference type="Pfam" id="PF00072">
    <property type="entry name" value="Response_reg"/>
    <property type="match status" value="1"/>
</dbReference>
<dbReference type="PANTHER" id="PTHR44591:SF25">
    <property type="entry name" value="CHEMOTAXIS TWO-COMPONENT RESPONSE REGULATOR"/>
    <property type="match status" value="1"/>
</dbReference>
<evidence type="ECO:0000256" key="2">
    <source>
        <dbReference type="PROSITE-ProRule" id="PRU00169"/>
    </source>
</evidence>
<dbReference type="EMBL" id="CABVGX010000002">
    <property type="protein sequence ID" value="VVM45082.1"/>
    <property type="molecule type" value="Genomic_DNA"/>
</dbReference>
<organism evidence="4 5">
    <name type="scientific">Pseudomonas fluorescens</name>
    <dbReference type="NCBI Taxonomy" id="294"/>
    <lineage>
        <taxon>Bacteria</taxon>
        <taxon>Pseudomonadati</taxon>
        <taxon>Pseudomonadota</taxon>
        <taxon>Gammaproteobacteria</taxon>
        <taxon>Pseudomonadales</taxon>
        <taxon>Pseudomonadaceae</taxon>
        <taxon>Pseudomonas</taxon>
    </lineage>
</organism>
<sequence length="134" mass="14132">MAARYHGGTDMNANTVISIVDDDESVRTALDSLLRANGYTVRTYASAEAFLCSTGPGNTGCLISDIQMPGLSGIQMVAVLSAMGLRIPVIFISGDPNAPAQINAKGQLPIRLFPKPFHCGELIACIDVLLPCHS</sequence>
<protein>
    <submittedName>
        <fullName evidence="4">Response regulator protein TmoT</fullName>
    </submittedName>
</protein>
<dbReference type="SUPFAM" id="SSF52172">
    <property type="entry name" value="CheY-like"/>
    <property type="match status" value="1"/>
</dbReference>
<evidence type="ECO:0000259" key="3">
    <source>
        <dbReference type="PROSITE" id="PS50110"/>
    </source>
</evidence>
<dbReference type="InterPro" id="IPR001789">
    <property type="entry name" value="Sig_transdc_resp-reg_receiver"/>
</dbReference>
<dbReference type="PROSITE" id="PS50110">
    <property type="entry name" value="RESPONSE_REGULATORY"/>
    <property type="match status" value="1"/>
</dbReference>
<dbReference type="Gene3D" id="3.40.50.2300">
    <property type="match status" value="1"/>
</dbReference>
<dbReference type="InterPro" id="IPR011006">
    <property type="entry name" value="CheY-like_superfamily"/>
</dbReference>